<dbReference type="Proteomes" id="UP000242715">
    <property type="component" value="Unassembled WGS sequence"/>
</dbReference>
<dbReference type="AlphaFoldDB" id="A0A2Z6MG81"/>
<dbReference type="OrthoDB" id="10533247at2759"/>
<name>A0A2Z6MG81_TRISU</name>
<evidence type="ECO:0000256" key="1">
    <source>
        <dbReference type="SAM" id="MobiDB-lite"/>
    </source>
</evidence>
<evidence type="ECO:0000313" key="3">
    <source>
        <dbReference type="Proteomes" id="UP000242715"/>
    </source>
</evidence>
<dbReference type="EMBL" id="DF973244">
    <property type="protein sequence ID" value="GAU22290.1"/>
    <property type="molecule type" value="Genomic_DNA"/>
</dbReference>
<reference evidence="3" key="1">
    <citation type="journal article" date="2017" name="Front. Plant Sci.">
        <title>Climate Clever Clovers: New Paradigm to Reduce the Environmental Footprint of Ruminants by Breeding Low Methanogenic Forages Utilizing Haplotype Variation.</title>
        <authorList>
            <person name="Kaur P."/>
            <person name="Appels R."/>
            <person name="Bayer P.E."/>
            <person name="Keeble-Gagnere G."/>
            <person name="Wang J."/>
            <person name="Hirakawa H."/>
            <person name="Shirasawa K."/>
            <person name="Vercoe P."/>
            <person name="Stefanova K."/>
            <person name="Durmic Z."/>
            <person name="Nichols P."/>
            <person name="Revell C."/>
            <person name="Isobe S.N."/>
            <person name="Edwards D."/>
            <person name="Erskine W."/>
        </authorList>
    </citation>
    <scope>NUCLEOTIDE SEQUENCE [LARGE SCALE GENOMIC DNA]</scope>
    <source>
        <strain evidence="3">cv. Daliak</strain>
    </source>
</reference>
<organism evidence="2 3">
    <name type="scientific">Trifolium subterraneum</name>
    <name type="common">Subterranean clover</name>
    <dbReference type="NCBI Taxonomy" id="3900"/>
    <lineage>
        <taxon>Eukaryota</taxon>
        <taxon>Viridiplantae</taxon>
        <taxon>Streptophyta</taxon>
        <taxon>Embryophyta</taxon>
        <taxon>Tracheophyta</taxon>
        <taxon>Spermatophyta</taxon>
        <taxon>Magnoliopsida</taxon>
        <taxon>eudicotyledons</taxon>
        <taxon>Gunneridae</taxon>
        <taxon>Pentapetalae</taxon>
        <taxon>rosids</taxon>
        <taxon>fabids</taxon>
        <taxon>Fabales</taxon>
        <taxon>Fabaceae</taxon>
        <taxon>Papilionoideae</taxon>
        <taxon>50 kb inversion clade</taxon>
        <taxon>NPAAA clade</taxon>
        <taxon>Hologalegina</taxon>
        <taxon>IRL clade</taxon>
        <taxon>Trifolieae</taxon>
        <taxon>Trifolium</taxon>
    </lineage>
</organism>
<evidence type="ECO:0000313" key="2">
    <source>
        <dbReference type="EMBL" id="GAU22290.1"/>
    </source>
</evidence>
<feature type="region of interest" description="Disordered" evidence="1">
    <location>
        <begin position="61"/>
        <end position="81"/>
    </location>
</feature>
<keyword evidence="3" id="KW-1185">Reference proteome</keyword>
<sequence length="81" mass="8377">MTSCDLLIERLLKCIEKVSLSSVVTGKDSSASFVPNVPQSTIGVLDALCISQKSDDTNVGVGGGDSCSSSHISSQMLRGES</sequence>
<protein>
    <submittedName>
        <fullName evidence="2">Uncharacterized protein</fullName>
    </submittedName>
</protein>
<proteinExistence type="predicted"/>
<accession>A0A2Z6MG81</accession>
<gene>
    <name evidence="2" type="ORF">TSUD_260900</name>
</gene>